<dbReference type="SUPFAM" id="SSF56487">
    <property type="entry name" value="SRCR-like"/>
    <property type="match status" value="5"/>
</dbReference>
<evidence type="ECO:0000256" key="4">
    <source>
        <dbReference type="SAM" id="SignalP"/>
    </source>
</evidence>
<dbReference type="GO" id="GO:0004720">
    <property type="term" value="F:protein-lysine 6-oxidase activity"/>
    <property type="evidence" value="ECO:0007669"/>
    <property type="project" value="TreeGrafter"/>
</dbReference>
<evidence type="ECO:0000256" key="1">
    <source>
        <dbReference type="ARBA" id="ARBA00023157"/>
    </source>
</evidence>
<evidence type="ECO:0000313" key="6">
    <source>
        <dbReference type="EMBL" id="CAD9117907.1"/>
    </source>
</evidence>
<dbReference type="GO" id="GO:0030199">
    <property type="term" value="P:collagen fibril organization"/>
    <property type="evidence" value="ECO:0007669"/>
    <property type="project" value="TreeGrafter"/>
</dbReference>
<feature type="transmembrane region" description="Helical" evidence="3">
    <location>
        <begin position="645"/>
        <end position="668"/>
    </location>
</feature>
<dbReference type="PANTHER" id="PTHR45817:SF8">
    <property type="entry name" value="LYSYL OXIDASE HOMOLOG 1"/>
    <property type="match status" value="1"/>
</dbReference>
<feature type="compositionally biased region" description="Basic and acidic residues" evidence="2">
    <location>
        <begin position="731"/>
        <end position="747"/>
    </location>
</feature>
<proteinExistence type="predicted"/>
<feature type="domain" description="SRCR" evidence="5">
    <location>
        <begin position="158"/>
        <end position="256"/>
    </location>
</feature>
<dbReference type="SMART" id="SM00202">
    <property type="entry name" value="SR"/>
    <property type="match status" value="5"/>
</dbReference>
<name>A0A7S1Q592_NEODS</name>
<feature type="domain" description="SRCR" evidence="5">
    <location>
        <begin position="497"/>
        <end position="607"/>
    </location>
</feature>
<evidence type="ECO:0000256" key="2">
    <source>
        <dbReference type="SAM" id="MobiDB-lite"/>
    </source>
</evidence>
<accession>A0A7S1Q592</accession>
<dbReference type="InterPro" id="IPR001190">
    <property type="entry name" value="SRCR"/>
</dbReference>
<feature type="chain" id="PRO_5031320293" description="SRCR domain-containing protein" evidence="4">
    <location>
        <begin position="24"/>
        <end position="755"/>
    </location>
</feature>
<feature type="domain" description="SRCR" evidence="5">
    <location>
        <begin position="51"/>
        <end position="143"/>
    </location>
</feature>
<keyword evidence="1" id="KW-1015">Disulfide bond</keyword>
<feature type="domain" description="SRCR" evidence="5">
    <location>
        <begin position="379"/>
        <end position="485"/>
    </location>
</feature>
<keyword evidence="3" id="KW-1133">Transmembrane helix</keyword>
<protein>
    <recommendedName>
        <fullName evidence="5">SRCR domain-containing protein</fullName>
    </recommendedName>
</protein>
<keyword evidence="4" id="KW-0732">Signal</keyword>
<gene>
    <name evidence="6" type="ORF">NDES1114_LOCUS15748</name>
</gene>
<feature type="signal peptide" evidence="4">
    <location>
        <begin position="1"/>
        <end position="23"/>
    </location>
</feature>
<dbReference type="InterPro" id="IPR050912">
    <property type="entry name" value="LOX-like_protein"/>
</dbReference>
<dbReference type="Gene3D" id="3.10.250.10">
    <property type="entry name" value="SRCR-like domain"/>
    <property type="match status" value="5"/>
</dbReference>
<dbReference type="Pfam" id="PF00530">
    <property type="entry name" value="SRCR"/>
    <property type="match status" value="5"/>
</dbReference>
<dbReference type="PRINTS" id="PR00258">
    <property type="entry name" value="SPERACTRCPTR"/>
</dbReference>
<feature type="region of interest" description="Disordered" evidence="2">
    <location>
        <begin position="717"/>
        <end position="755"/>
    </location>
</feature>
<dbReference type="PANTHER" id="PTHR45817">
    <property type="entry name" value="LYSYL OXIDASE-LIKE-RELATED"/>
    <property type="match status" value="1"/>
</dbReference>
<dbReference type="GO" id="GO:0005615">
    <property type="term" value="C:extracellular space"/>
    <property type="evidence" value="ECO:0007669"/>
    <property type="project" value="TreeGrafter"/>
</dbReference>
<dbReference type="AlphaFoldDB" id="A0A7S1Q592"/>
<keyword evidence="3" id="KW-0472">Membrane</keyword>
<evidence type="ECO:0000259" key="5">
    <source>
        <dbReference type="PROSITE" id="PS50287"/>
    </source>
</evidence>
<evidence type="ECO:0000256" key="3">
    <source>
        <dbReference type="SAM" id="Phobius"/>
    </source>
</evidence>
<dbReference type="EMBL" id="HBGF01023809">
    <property type="protein sequence ID" value="CAD9117907.1"/>
    <property type="molecule type" value="Transcribed_RNA"/>
</dbReference>
<dbReference type="InterPro" id="IPR036772">
    <property type="entry name" value="SRCR-like_dom_sf"/>
</dbReference>
<organism evidence="6">
    <name type="scientific">Neobodo designis</name>
    <name type="common">Flagellated protozoan</name>
    <name type="synonym">Bodo designis</name>
    <dbReference type="NCBI Taxonomy" id="312471"/>
    <lineage>
        <taxon>Eukaryota</taxon>
        <taxon>Discoba</taxon>
        <taxon>Euglenozoa</taxon>
        <taxon>Kinetoplastea</taxon>
        <taxon>Metakinetoplastina</taxon>
        <taxon>Neobodonida</taxon>
        <taxon>Neobodo</taxon>
    </lineage>
</organism>
<dbReference type="PROSITE" id="PS50287">
    <property type="entry name" value="SRCR_2"/>
    <property type="match status" value="5"/>
</dbReference>
<reference evidence="6" key="1">
    <citation type="submission" date="2021-01" db="EMBL/GenBank/DDBJ databases">
        <authorList>
            <person name="Corre E."/>
            <person name="Pelletier E."/>
            <person name="Niang G."/>
            <person name="Scheremetjew M."/>
            <person name="Finn R."/>
            <person name="Kale V."/>
            <person name="Holt S."/>
            <person name="Cochrane G."/>
            <person name="Meng A."/>
            <person name="Brown T."/>
            <person name="Cohen L."/>
        </authorList>
    </citation>
    <scope>NUCLEOTIDE SEQUENCE</scope>
    <source>
        <strain evidence="6">CCAP 1951/1</strain>
    </source>
</reference>
<dbReference type="GO" id="GO:0016020">
    <property type="term" value="C:membrane"/>
    <property type="evidence" value="ECO:0007669"/>
    <property type="project" value="InterPro"/>
</dbReference>
<sequence length="755" mass="80269">MANACPRFALATIFAFAFAFVLAAVAYTPPGTTWQYRIGDTVTRNGGPLHRLEVRPGPAHIWGTVAGSHFDSNDAAVACRSLGLPTAEPRFGEMYTYGRTASMPIYMILVSCPNASISSLDRCPNRSHYYISSHYNDIGIHCTNVTDPVSPPGAAWSYRLADVTSPGSGRLEIQKTSGAAWGTVCDDRFGSVDAAAACRSLGFDGDGATAYTAGGGTGPILMDETACTSSNLYLEDCRYSSSNDCSHVEDVGVHCINPNPAVDIPGGNGWQVRLGAGEGPNRGRLFVRPSNTTPWGTVCNQGFTARDAVVACNSLGYNNLTATLFFREYQGGAGHVYMRDLTCGPNDQFLTDCTWHSGDTTCPHSYDIGVDCTQDTYEYRLVGGAHNYTGRLEVRPNASLPWGTVCATGFTSTTAVVACESVFPGMKAAQASWTQASATVGIGNGPIYLGGLSCRDRTDALGLCSNTDSVLSRCTHADDVALSCAMAPWWNDTEWSWKLSDDVVHRSGSFEYRRLLTRPSPDSPWGTVCDDYWPTYGAHNADTACNALGLGTDGHWTSGYTSSAANHLPIWLDDVHCNALESTLTHCPLIYAHDNCGHSEDVLLDCRSTPAPTGGTPAPHHYWTNPPYRWTTPSPPSTPVTKKPAFIGGMAAAGVVVIGAAVGGFLLVRRRSASRRRVATGGADGDLEAATPTAGPQSGKYAQLGTVRSDTEIAQAGAPPPFVSINSTSARVDREALAPSSERRVAADTEEIEAL</sequence>
<feature type="domain" description="SRCR" evidence="5">
    <location>
        <begin position="272"/>
        <end position="373"/>
    </location>
</feature>
<keyword evidence="3" id="KW-0812">Transmembrane</keyword>
<feature type="region of interest" description="Disordered" evidence="2">
    <location>
        <begin position="677"/>
        <end position="701"/>
    </location>
</feature>